<sequence>MTRLTDRTGAVTRVLGVGGVLLLVATAATLREPPPEPPAPPKPPPATGTLLAPPASAEPLSKRFLGLIPVYPRAKTIPMGRLEANGNPTEMAYFETTDAPGDVMEFYAREFHRQGHRTATEPDGAGGGAISYYDAKRGALIAVTTVGIGGNPSRTRVFPSIIDPPEGMHLKAEAPIALPRAPGATTMMRIEDRNPGPTLGNTTVTEVAQGTPASLASFYRQQFQQRGYVEKDSRTEPQGVELLDFQKPGERISLSLSPMTQSETPETLVTGVIEYVDAAQERGP</sequence>
<evidence type="ECO:0000313" key="2">
    <source>
        <dbReference type="EMBL" id="QSQ11194.1"/>
    </source>
</evidence>
<accession>A0ABX7N0P2</accession>
<reference evidence="2 3" key="1">
    <citation type="submission" date="2021-02" db="EMBL/GenBank/DDBJ databases">
        <title>De Novo genome assembly of isolated myxobacteria.</title>
        <authorList>
            <person name="Stevens D.C."/>
        </authorList>
    </citation>
    <scope>NUCLEOTIDE SEQUENCE [LARGE SCALE GENOMIC DNA]</scope>
    <source>
        <strain evidence="2 3">SCHIC003</strain>
    </source>
</reference>
<protein>
    <submittedName>
        <fullName evidence="2">Uncharacterized protein</fullName>
    </submittedName>
</protein>
<dbReference type="Proteomes" id="UP000663090">
    <property type="component" value="Chromosome"/>
</dbReference>
<gene>
    <name evidence="2" type="ORF">JY572_22515</name>
</gene>
<evidence type="ECO:0000313" key="3">
    <source>
        <dbReference type="Proteomes" id="UP000663090"/>
    </source>
</evidence>
<organism evidence="2 3">
    <name type="scientific">Myxococcus landrumensis</name>
    <dbReference type="NCBI Taxonomy" id="2813577"/>
    <lineage>
        <taxon>Bacteria</taxon>
        <taxon>Pseudomonadati</taxon>
        <taxon>Myxococcota</taxon>
        <taxon>Myxococcia</taxon>
        <taxon>Myxococcales</taxon>
        <taxon>Cystobacterineae</taxon>
        <taxon>Myxococcaceae</taxon>
        <taxon>Myxococcus</taxon>
    </lineage>
</organism>
<dbReference type="RefSeq" id="WP_206712951.1">
    <property type="nucleotide sequence ID" value="NZ_CP071091.1"/>
</dbReference>
<name>A0ABX7N0P2_9BACT</name>
<keyword evidence="3" id="KW-1185">Reference proteome</keyword>
<dbReference type="EMBL" id="CP071091">
    <property type="protein sequence ID" value="QSQ11194.1"/>
    <property type="molecule type" value="Genomic_DNA"/>
</dbReference>
<evidence type="ECO:0000256" key="1">
    <source>
        <dbReference type="SAM" id="MobiDB-lite"/>
    </source>
</evidence>
<feature type="region of interest" description="Disordered" evidence="1">
    <location>
        <begin position="31"/>
        <end position="54"/>
    </location>
</feature>
<proteinExistence type="predicted"/>
<feature type="compositionally biased region" description="Pro residues" evidence="1">
    <location>
        <begin position="35"/>
        <end position="46"/>
    </location>
</feature>